<keyword evidence="5" id="KW-1185">Reference proteome</keyword>
<sequence>MVSMGLNFSSAMRSLSDKAEVSHSKEFQEHKMEGKGLNLSALRDRVASKLANQKPSSTNGSGKKDKTKAQQSRTDKSSSDRPKNGKKDDRREKGAKKNSKDGKVKQSDVDSVLRREALALGASEEDIALVEGIQEEDENSEIEFDSSRGKLDGSFKNDLSQFIQGIGLGNGQVEVVEDDIKHEVPDLVEDAGEDEEVAEEEEEEEDDDDDEDEKEDEEEEGEEDEDEEEDEEEEEIKTKEISKKELAEAEKAKNKKSDKVTDISSVHSTRLTVPNRTDWYNTPLDPVLEGEKLDKFAVDRLYERAKEIVDKENKIYLEEFASNNSQKRFLSQILTDGTLNDKISALTLMIQESPLHNIKALDNLLYFCEKKSRTAAMQAIAALKDMFLNGVLPERRLLAFNKRPLRNDLSDAHLAVFYFEDYLKKIYFNLVSILEKLSHDPIVYVRMNVCSTIFELLKSKPEQEFNLLRLGTNKLGDIDNKVASKTSYLVLQLEQSHPAMKKVITDAVIDALFNSKGDFHARYYSIITLNQTILTRRETELANLLIKTYFTLFESILKEADVHNTENKGQDKVMGVSENGRNKKGKKFKRGKKGGKSVKQNEKSVGEVVQERSAKIFSALLTGLNRAFPFSEMPSEIYEKHLDALFKITHSSNFNTAVQALGLVHHIIIKQNLNADRFYRTLYESLLDSRLASTSKQGVYLNLLYKALKYDRNVPRVLAFVKRILQVCAHWLHIGAITGMLYLLMQLSKIHPQMLDLTVDFDSRPDEDLEIEQEKNDGKTKENSSKERVYDGRKRDPRFADADRSSVWEIAFFLQHYHPSVSVYVDSLLEGKEQQKPDLGLFTLAHFLDRFVYKNSKQKPQTKGSSIMQPLGGAHTGELLVRATNISSKEDPVNTENWLSKRSEDVRPEDKFFYEYFTSKQSKLRGTDGASEKKDDDVEELSDGEVWEALVRSKPDVEASSGDDLSDFDADDLSGMSDLDESDVEEAAVEEDASVDEHDEHDEHASDEAPVAASASEDDVDMFTGNQSDEYSSDDDAAGIAMLGSDGASAEEDEEEDAGAEPDVPAPKRASDGPQTSKKTKKQKLSSLPIFASADNYSQYLSSDDE</sequence>
<dbReference type="InterPro" id="IPR016024">
    <property type="entry name" value="ARM-type_fold"/>
</dbReference>
<feature type="region of interest" description="Disordered" evidence="2">
    <location>
        <begin position="177"/>
        <end position="263"/>
    </location>
</feature>
<evidence type="ECO:0000256" key="1">
    <source>
        <dbReference type="ARBA" id="ARBA00007797"/>
    </source>
</evidence>
<name>G8YNT8_PICSO</name>
<feature type="compositionally biased region" description="Polar residues" evidence="2">
    <location>
        <begin position="1095"/>
        <end position="1106"/>
    </location>
</feature>
<feature type="region of interest" description="Disordered" evidence="2">
    <location>
        <begin position="1"/>
        <end position="155"/>
    </location>
</feature>
<dbReference type="PANTHER" id="PTHR12048:SF0">
    <property type="entry name" value="CCAAT_ENHANCER-BINDING PROTEIN ZETA"/>
    <property type="match status" value="1"/>
</dbReference>
<organism evidence="4 5">
    <name type="scientific">Pichia sorbitophila (strain ATCC MYA-4447 / BCRC 22081 / CBS 7064 / NBRC 10061 / NRRL Y-12695)</name>
    <name type="common">Hybrid yeast</name>
    <dbReference type="NCBI Taxonomy" id="559304"/>
    <lineage>
        <taxon>Eukaryota</taxon>
        <taxon>Fungi</taxon>
        <taxon>Dikarya</taxon>
        <taxon>Ascomycota</taxon>
        <taxon>Saccharomycotina</taxon>
        <taxon>Pichiomycetes</taxon>
        <taxon>Debaryomycetaceae</taxon>
        <taxon>Millerozyma</taxon>
    </lineage>
</organism>
<accession>G8YNT8</accession>
<feature type="domain" description="CCAAT-binding factor" evidence="3">
    <location>
        <begin position="657"/>
        <end position="824"/>
    </location>
</feature>
<feature type="compositionally biased region" description="Basic residues" evidence="2">
    <location>
        <begin position="582"/>
        <end position="596"/>
    </location>
</feature>
<dbReference type="SUPFAM" id="SSF48371">
    <property type="entry name" value="ARM repeat"/>
    <property type="match status" value="1"/>
</dbReference>
<evidence type="ECO:0000259" key="3">
    <source>
        <dbReference type="Pfam" id="PF03914"/>
    </source>
</evidence>
<feature type="compositionally biased region" description="Acidic residues" evidence="2">
    <location>
        <begin position="123"/>
        <end position="144"/>
    </location>
</feature>
<dbReference type="FunCoup" id="G8YNT8">
    <property type="interactions" value="1673"/>
</dbReference>
<reference evidence="4 5" key="1">
    <citation type="journal article" date="2012" name="G3 (Bethesda)">
        <title>Pichia sorbitophila, an interspecies yeast hybrid reveals early steps of genome resolution following polyploidization.</title>
        <authorList>
            <person name="Leh Louis V."/>
            <person name="Despons L."/>
            <person name="Friedrich A."/>
            <person name="Martin T."/>
            <person name="Durrens P."/>
            <person name="Casaregola S."/>
            <person name="Neuveglise C."/>
            <person name="Fairhead C."/>
            <person name="Marck C."/>
            <person name="Cruz J.A."/>
            <person name="Straub M.L."/>
            <person name="Kugler V."/>
            <person name="Sacerdot C."/>
            <person name="Uzunov Z."/>
            <person name="Thierry A."/>
            <person name="Weiss S."/>
            <person name="Bleykasten C."/>
            <person name="De Montigny J."/>
            <person name="Jacques N."/>
            <person name="Jung P."/>
            <person name="Lemaire M."/>
            <person name="Mallet S."/>
            <person name="Morel G."/>
            <person name="Richard G.F."/>
            <person name="Sarkar A."/>
            <person name="Savel G."/>
            <person name="Schacherer J."/>
            <person name="Seret M.L."/>
            <person name="Talla E."/>
            <person name="Samson G."/>
            <person name="Jubin C."/>
            <person name="Poulain J."/>
            <person name="Vacherie B."/>
            <person name="Barbe V."/>
            <person name="Pelletier E."/>
            <person name="Sherman D.J."/>
            <person name="Westhof E."/>
            <person name="Weissenbach J."/>
            <person name="Baret P.V."/>
            <person name="Wincker P."/>
            <person name="Gaillardin C."/>
            <person name="Dujon B."/>
            <person name="Souciet J.L."/>
        </authorList>
    </citation>
    <scope>NUCLEOTIDE SEQUENCE [LARGE SCALE GENOMIC DNA]</scope>
    <source>
        <strain evidence="5">ATCC MYA-4447 / BCRC 22081 / CBS 7064 / NBRC 10061 / NRRL Y-12695</strain>
    </source>
</reference>
<feature type="compositionally biased region" description="Polar residues" evidence="2">
    <location>
        <begin position="50"/>
        <end position="61"/>
    </location>
</feature>
<evidence type="ECO:0000256" key="2">
    <source>
        <dbReference type="SAM" id="MobiDB-lite"/>
    </source>
</evidence>
<evidence type="ECO:0000313" key="4">
    <source>
        <dbReference type="EMBL" id="CCE79606.1"/>
    </source>
</evidence>
<feature type="compositionally biased region" description="Basic and acidic residues" evidence="2">
    <location>
        <begin position="98"/>
        <end position="117"/>
    </location>
</feature>
<dbReference type="InParanoid" id="G8YNT8"/>
<dbReference type="GO" id="GO:0005634">
    <property type="term" value="C:nucleus"/>
    <property type="evidence" value="ECO:0007669"/>
    <property type="project" value="TreeGrafter"/>
</dbReference>
<feature type="region of interest" description="Disordered" evidence="2">
    <location>
        <begin position="568"/>
        <end position="604"/>
    </location>
</feature>
<protein>
    <submittedName>
        <fullName evidence="4">Piso0_001683 protein</fullName>
    </submittedName>
</protein>
<dbReference type="STRING" id="559304.G8YNT8"/>
<dbReference type="InterPro" id="IPR040155">
    <property type="entry name" value="CEBPZ/Mak21-like"/>
</dbReference>
<feature type="region of interest" description="Disordered" evidence="2">
    <location>
        <begin position="770"/>
        <end position="793"/>
    </location>
</feature>
<dbReference type="AlphaFoldDB" id="G8YNT8"/>
<proteinExistence type="inferred from homology"/>
<dbReference type="Proteomes" id="UP000005222">
    <property type="component" value="Chromosome E"/>
</dbReference>
<dbReference type="OMA" id="NKLGHPN"/>
<dbReference type="OrthoDB" id="28947at2759"/>
<feature type="compositionally biased region" description="Basic and acidic residues" evidence="2">
    <location>
        <begin position="15"/>
        <end position="34"/>
    </location>
</feature>
<comment type="similarity">
    <text evidence="1">Belongs to the CBF/MAK21 family.</text>
</comment>
<dbReference type="PANTHER" id="PTHR12048">
    <property type="entry name" value="CCAAT-BINDING FACTOR-RELATED"/>
    <property type="match status" value="1"/>
</dbReference>
<feature type="compositionally biased region" description="Basic and acidic residues" evidence="2">
    <location>
        <begin position="236"/>
        <end position="261"/>
    </location>
</feature>
<feature type="compositionally biased region" description="Basic and acidic residues" evidence="2">
    <location>
        <begin position="62"/>
        <end position="92"/>
    </location>
</feature>
<feature type="compositionally biased region" description="Polar residues" evidence="2">
    <location>
        <begin position="1"/>
        <end position="13"/>
    </location>
</feature>
<dbReference type="eggNOG" id="KOG2038">
    <property type="taxonomic scope" value="Eukaryota"/>
</dbReference>
<dbReference type="EMBL" id="FO082055">
    <property type="protein sequence ID" value="CCE79606.1"/>
    <property type="molecule type" value="Genomic_DNA"/>
</dbReference>
<dbReference type="InterPro" id="IPR005612">
    <property type="entry name" value="CCAAT-binding_factor"/>
</dbReference>
<dbReference type="HOGENOM" id="CLU_003417_0_0_1"/>
<feature type="compositionally biased region" description="Acidic residues" evidence="2">
    <location>
        <begin position="1049"/>
        <end position="1060"/>
    </location>
</feature>
<feature type="compositionally biased region" description="Acidic residues" evidence="2">
    <location>
        <begin position="186"/>
        <end position="235"/>
    </location>
</feature>
<evidence type="ECO:0000313" key="5">
    <source>
        <dbReference type="Proteomes" id="UP000005222"/>
    </source>
</evidence>
<feature type="compositionally biased region" description="Basic and acidic residues" evidence="2">
    <location>
        <begin position="145"/>
        <end position="155"/>
    </location>
</feature>
<feature type="region of interest" description="Disordered" evidence="2">
    <location>
        <begin position="952"/>
        <end position="1106"/>
    </location>
</feature>
<feature type="compositionally biased region" description="Acidic residues" evidence="2">
    <location>
        <begin position="964"/>
        <end position="994"/>
    </location>
</feature>
<feature type="compositionally biased region" description="Basic and acidic residues" evidence="2">
    <location>
        <begin position="995"/>
        <end position="1007"/>
    </location>
</feature>
<dbReference type="Pfam" id="PF03914">
    <property type="entry name" value="CBF"/>
    <property type="match status" value="1"/>
</dbReference>
<gene>
    <name evidence="4" type="primary">Piso0_001683</name>
    <name evidence="4" type="ORF">GNLVRS01_PISO0E10410g</name>
</gene>